<dbReference type="EMBL" id="JACIGE010000001">
    <property type="protein sequence ID" value="MBB4245693.1"/>
    <property type="molecule type" value="Genomic_DNA"/>
</dbReference>
<dbReference type="InterPro" id="IPR018648">
    <property type="entry name" value="DUF2076"/>
</dbReference>
<evidence type="ECO:0008006" key="4">
    <source>
        <dbReference type="Google" id="ProtNLM"/>
    </source>
</evidence>
<sequence length="204" mass="21123">MNAQEREKLARFLQQLAQAQTGPKDLEAERLIADACRSQPDAYYLLVQRNLLLEQAVENAQAEIARLRSEQSAAPAGGGFLDSNAWGGRPAPAPAFTRTPAYAAAPASSPPAATAPAQSSFFSSGLLGNVATTAAGVVAGSFLFQGIEHLMGNHGSNSGFLPGANALAPEALTENVVVNNDHDSPGSSIDDADSFSGDGDVDWV</sequence>
<evidence type="ECO:0000256" key="1">
    <source>
        <dbReference type="SAM" id="MobiDB-lite"/>
    </source>
</evidence>
<organism evidence="2 3">
    <name type="scientific">Rhodocyclus tenuis</name>
    <name type="common">Rhodospirillum tenue</name>
    <dbReference type="NCBI Taxonomy" id="1066"/>
    <lineage>
        <taxon>Bacteria</taxon>
        <taxon>Pseudomonadati</taxon>
        <taxon>Pseudomonadota</taxon>
        <taxon>Betaproteobacteria</taxon>
        <taxon>Rhodocyclales</taxon>
        <taxon>Rhodocyclaceae</taxon>
        <taxon>Rhodocyclus</taxon>
    </lineage>
</organism>
<proteinExistence type="predicted"/>
<keyword evidence="3" id="KW-1185">Reference proteome</keyword>
<gene>
    <name evidence="2" type="ORF">GGD90_000042</name>
</gene>
<evidence type="ECO:0000313" key="2">
    <source>
        <dbReference type="EMBL" id="MBB4245693.1"/>
    </source>
</evidence>
<accession>A0A840FZP2</accession>
<protein>
    <recommendedName>
        <fullName evidence="4">DUF2076 family protein</fullName>
    </recommendedName>
</protein>
<dbReference type="Proteomes" id="UP000587070">
    <property type="component" value="Unassembled WGS sequence"/>
</dbReference>
<name>A0A840FZP2_RHOTE</name>
<comment type="caution">
    <text evidence="2">The sequence shown here is derived from an EMBL/GenBank/DDBJ whole genome shotgun (WGS) entry which is preliminary data.</text>
</comment>
<reference evidence="2 3" key="1">
    <citation type="submission" date="2020-08" db="EMBL/GenBank/DDBJ databases">
        <title>Genome sequencing of Purple Non-Sulfur Bacteria from various extreme environments.</title>
        <authorList>
            <person name="Mayer M."/>
        </authorList>
    </citation>
    <scope>NUCLEOTIDE SEQUENCE [LARGE SCALE GENOMIC DNA]</scope>
    <source>
        <strain evidence="2 3">2761</strain>
    </source>
</reference>
<evidence type="ECO:0000313" key="3">
    <source>
        <dbReference type="Proteomes" id="UP000587070"/>
    </source>
</evidence>
<dbReference type="AlphaFoldDB" id="A0A840FZP2"/>
<dbReference type="Pfam" id="PF09849">
    <property type="entry name" value="DUF2076"/>
    <property type="match status" value="1"/>
</dbReference>
<dbReference type="RefSeq" id="WP_184414872.1">
    <property type="nucleotide sequence ID" value="NZ_JACIGE010000001.1"/>
</dbReference>
<feature type="region of interest" description="Disordered" evidence="1">
    <location>
        <begin position="179"/>
        <end position="204"/>
    </location>
</feature>